<name>A6US54_METVS</name>
<dbReference type="SUPFAM" id="SSF53146">
    <property type="entry name" value="Nitrogenase accessory factor-like"/>
    <property type="match status" value="1"/>
</dbReference>
<dbReference type="Gene3D" id="3.30.420.130">
    <property type="entry name" value="Dinitrogenase iron-molybdenum cofactor biosynthesis domain"/>
    <property type="match status" value="1"/>
</dbReference>
<organism evidence="2 3">
    <name type="scientific">Methanococcus vannielii (strain ATCC 35089 / DSM 1224 / JCM 13029 / OCM 148 / SB)</name>
    <dbReference type="NCBI Taxonomy" id="406327"/>
    <lineage>
        <taxon>Archaea</taxon>
        <taxon>Methanobacteriati</taxon>
        <taxon>Methanobacteriota</taxon>
        <taxon>Methanomada group</taxon>
        <taxon>Methanococci</taxon>
        <taxon>Methanococcales</taxon>
        <taxon>Methanococcaceae</taxon>
        <taxon>Methanococcus</taxon>
    </lineage>
</organism>
<proteinExistence type="predicted"/>
<dbReference type="PANTHER" id="PTHR33937:SF2">
    <property type="entry name" value="DINITROGENASE IRON-MOLYBDENUM COFACTOR BIOSYNTHESIS DOMAIN-CONTAINING PROTEIN"/>
    <property type="match status" value="1"/>
</dbReference>
<dbReference type="GeneID" id="5325140"/>
<dbReference type="eggNOG" id="arCOG02734">
    <property type="taxonomic scope" value="Archaea"/>
</dbReference>
<evidence type="ECO:0000259" key="1">
    <source>
        <dbReference type="Pfam" id="PF02579"/>
    </source>
</evidence>
<evidence type="ECO:0000313" key="3">
    <source>
        <dbReference type="Proteomes" id="UP000001107"/>
    </source>
</evidence>
<dbReference type="RefSeq" id="WP_012066240.1">
    <property type="nucleotide sequence ID" value="NC_009634.1"/>
</dbReference>
<dbReference type="InterPro" id="IPR003731">
    <property type="entry name" value="Di-Nase_FeMo-co_biosynth"/>
</dbReference>
<dbReference type="InterPro" id="IPR036105">
    <property type="entry name" value="DiNase_FeMo-co_biosyn_sf"/>
</dbReference>
<dbReference type="InterPro" id="IPR033913">
    <property type="entry name" value="MTH1175_dom"/>
</dbReference>
<accession>A6US54</accession>
<dbReference type="AlphaFoldDB" id="A6US54"/>
<evidence type="ECO:0000313" key="2">
    <source>
        <dbReference type="EMBL" id="ABR55326.1"/>
    </source>
</evidence>
<reference evidence="2" key="1">
    <citation type="submission" date="2007-06" db="EMBL/GenBank/DDBJ databases">
        <title>Complete sequence of Methanococcus vannielii SB.</title>
        <authorList>
            <consortium name="US DOE Joint Genome Institute"/>
            <person name="Copeland A."/>
            <person name="Lucas S."/>
            <person name="Lapidus A."/>
            <person name="Barry K."/>
            <person name="Glavina del Rio T."/>
            <person name="Dalin E."/>
            <person name="Tice H."/>
            <person name="Pitluck S."/>
            <person name="Chain P."/>
            <person name="Malfatti S."/>
            <person name="Shin M."/>
            <person name="Vergez L."/>
            <person name="Schmutz J."/>
            <person name="Larimer F."/>
            <person name="Land M."/>
            <person name="Hauser L."/>
            <person name="Kyrpides N."/>
            <person name="Anderson I."/>
            <person name="Sieprawska-Lupa M."/>
            <person name="Whitman W.B."/>
            <person name="Richardson P."/>
        </authorList>
    </citation>
    <scope>NUCLEOTIDE SEQUENCE [LARGE SCALE GENOMIC DNA]</scope>
    <source>
        <strain evidence="2">SB</strain>
    </source>
</reference>
<sequence length="111" mass="12426">MKIAIPTIENKICSHFGKTPFFTIFEINENKEVINAKKIENSPCEGHDGGQKHTAGNGSTIETLLSENVDAVIFINMGQKSINALSNRIKLHHTDLKDVESALKQFLENRY</sequence>
<dbReference type="Pfam" id="PF02579">
    <property type="entry name" value="Nitro_FeMo-Co"/>
    <property type="match status" value="1"/>
</dbReference>
<protein>
    <submittedName>
        <fullName evidence="2">Dinitrogenase iron-molybdenum cofactor biosynthesis protein</fullName>
    </submittedName>
</protein>
<dbReference type="Proteomes" id="UP000001107">
    <property type="component" value="Chromosome"/>
</dbReference>
<dbReference type="OrthoDB" id="25911at2157"/>
<dbReference type="CDD" id="cd00851">
    <property type="entry name" value="MTH1175"/>
    <property type="match status" value="1"/>
</dbReference>
<dbReference type="STRING" id="406327.Mevan_1430"/>
<dbReference type="KEGG" id="mvn:Mevan_1430"/>
<dbReference type="HOGENOM" id="CLU_104194_2_3_2"/>
<gene>
    <name evidence="2" type="ordered locus">Mevan_1430</name>
</gene>
<dbReference type="EMBL" id="CP000742">
    <property type="protein sequence ID" value="ABR55326.1"/>
    <property type="molecule type" value="Genomic_DNA"/>
</dbReference>
<feature type="domain" description="Dinitrogenase iron-molybdenum cofactor biosynthesis" evidence="1">
    <location>
        <begin position="9"/>
        <end position="107"/>
    </location>
</feature>
<keyword evidence="3" id="KW-1185">Reference proteome</keyword>
<dbReference type="PANTHER" id="PTHR33937">
    <property type="entry name" value="IRON-MOLYBDENUM PROTEIN-RELATED-RELATED"/>
    <property type="match status" value="1"/>
</dbReference>
<dbReference type="InterPro" id="IPR051840">
    <property type="entry name" value="NifX/NifY_domain"/>
</dbReference>